<proteinExistence type="predicted"/>
<dbReference type="PANTHER" id="PTHR46609:SF7">
    <property type="match status" value="1"/>
</dbReference>
<accession>A0A9D4IS83</accession>
<dbReference type="InterPro" id="IPR007527">
    <property type="entry name" value="Znf_SWIM"/>
</dbReference>
<dbReference type="GO" id="GO:0003677">
    <property type="term" value="F:DNA binding"/>
    <property type="evidence" value="ECO:0007669"/>
    <property type="project" value="InterPro"/>
</dbReference>
<keyword evidence="4" id="KW-1185">Reference proteome</keyword>
<protein>
    <recommendedName>
        <fullName evidence="2">SWIM-type domain-containing protein</fullName>
    </recommendedName>
</protein>
<evidence type="ECO:0000259" key="2">
    <source>
        <dbReference type="PROSITE" id="PS50966"/>
    </source>
</evidence>
<dbReference type="GO" id="GO:0008270">
    <property type="term" value="F:zinc ion binding"/>
    <property type="evidence" value="ECO:0007669"/>
    <property type="project" value="UniProtKB-KW"/>
</dbReference>
<reference evidence="3" key="2">
    <citation type="submission" date="2020-11" db="EMBL/GenBank/DDBJ databases">
        <authorList>
            <person name="McCartney M.A."/>
            <person name="Auch B."/>
            <person name="Kono T."/>
            <person name="Mallez S."/>
            <person name="Becker A."/>
            <person name="Gohl D.M."/>
            <person name="Silverstein K.A.T."/>
            <person name="Koren S."/>
            <person name="Bechman K.B."/>
            <person name="Herman A."/>
            <person name="Abrahante J.E."/>
            <person name="Garbe J."/>
        </authorList>
    </citation>
    <scope>NUCLEOTIDE SEQUENCE</scope>
    <source>
        <strain evidence="3">Duluth1</strain>
        <tissue evidence="3">Whole animal</tissue>
    </source>
</reference>
<dbReference type="PROSITE" id="PS50966">
    <property type="entry name" value="ZF_SWIM"/>
    <property type="match status" value="1"/>
</dbReference>
<dbReference type="Gene3D" id="3.90.320.10">
    <property type="match status" value="1"/>
</dbReference>
<reference evidence="3" key="1">
    <citation type="journal article" date="2019" name="bioRxiv">
        <title>The Genome of the Zebra Mussel, Dreissena polymorpha: A Resource for Invasive Species Research.</title>
        <authorList>
            <person name="McCartney M.A."/>
            <person name="Auch B."/>
            <person name="Kono T."/>
            <person name="Mallez S."/>
            <person name="Zhang Y."/>
            <person name="Obille A."/>
            <person name="Becker A."/>
            <person name="Abrahante J.E."/>
            <person name="Garbe J."/>
            <person name="Badalamenti J.P."/>
            <person name="Herman A."/>
            <person name="Mangelson H."/>
            <person name="Liachko I."/>
            <person name="Sullivan S."/>
            <person name="Sone E.D."/>
            <person name="Koren S."/>
            <person name="Silverstein K.A.T."/>
            <person name="Beckman K.B."/>
            <person name="Gohl D.M."/>
        </authorList>
    </citation>
    <scope>NUCLEOTIDE SEQUENCE</scope>
    <source>
        <strain evidence="3">Duluth1</strain>
        <tissue evidence="3">Whole animal</tissue>
    </source>
</reference>
<dbReference type="SUPFAM" id="SSF52980">
    <property type="entry name" value="Restriction endonuclease-like"/>
    <property type="match status" value="1"/>
</dbReference>
<keyword evidence="1" id="KW-0863">Zinc-finger</keyword>
<gene>
    <name evidence="3" type="ORF">DPMN_164304</name>
</gene>
<dbReference type="CDD" id="cd22343">
    <property type="entry name" value="PDDEXK_lambda_exonuclease-like"/>
    <property type="match status" value="1"/>
</dbReference>
<name>A0A9D4IS83_DREPO</name>
<dbReference type="Proteomes" id="UP000828390">
    <property type="component" value="Unassembled WGS sequence"/>
</dbReference>
<dbReference type="InterPro" id="IPR051703">
    <property type="entry name" value="NF-kappa-B_Signaling_Reg"/>
</dbReference>
<comment type="caution">
    <text evidence="3">The sequence shown here is derived from an EMBL/GenBank/DDBJ whole genome shotgun (WGS) entry which is preliminary data.</text>
</comment>
<dbReference type="EMBL" id="JAIWYP010000008">
    <property type="protein sequence ID" value="KAH3786201.1"/>
    <property type="molecule type" value="Genomic_DNA"/>
</dbReference>
<feature type="domain" description="SWIM-type" evidence="2">
    <location>
        <begin position="86"/>
        <end position="121"/>
    </location>
</feature>
<keyword evidence="1" id="KW-0862">Zinc</keyword>
<dbReference type="InterPro" id="IPR011604">
    <property type="entry name" value="PDDEXK-like_dom_sf"/>
</dbReference>
<organism evidence="3 4">
    <name type="scientific">Dreissena polymorpha</name>
    <name type="common">Zebra mussel</name>
    <name type="synonym">Mytilus polymorpha</name>
    <dbReference type="NCBI Taxonomy" id="45954"/>
    <lineage>
        <taxon>Eukaryota</taxon>
        <taxon>Metazoa</taxon>
        <taxon>Spiralia</taxon>
        <taxon>Lophotrochozoa</taxon>
        <taxon>Mollusca</taxon>
        <taxon>Bivalvia</taxon>
        <taxon>Autobranchia</taxon>
        <taxon>Heteroconchia</taxon>
        <taxon>Euheterodonta</taxon>
        <taxon>Imparidentia</taxon>
        <taxon>Neoheterodontei</taxon>
        <taxon>Myida</taxon>
        <taxon>Dreissenoidea</taxon>
        <taxon>Dreissenidae</taxon>
        <taxon>Dreissena</taxon>
    </lineage>
</organism>
<dbReference type="InterPro" id="IPR011335">
    <property type="entry name" value="Restrct_endonuc-II-like"/>
</dbReference>
<dbReference type="PRINTS" id="PR00924">
    <property type="entry name" value="ALKEXNUCLASE"/>
</dbReference>
<keyword evidence="1" id="KW-0479">Metal-binding</keyword>
<dbReference type="InterPro" id="IPR001616">
    <property type="entry name" value="Herpes_alk_exo"/>
</dbReference>
<dbReference type="AlphaFoldDB" id="A0A9D4IS83"/>
<evidence type="ECO:0000313" key="4">
    <source>
        <dbReference type="Proteomes" id="UP000828390"/>
    </source>
</evidence>
<evidence type="ECO:0000313" key="3">
    <source>
        <dbReference type="EMBL" id="KAH3786201.1"/>
    </source>
</evidence>
<dbReference type="GO" id="GO:0006281">
    <property type="term" value="P:DNA repair"/>
    <property type="evidence" value="ECO:0007669"/>
    <property type="project" value="UniProtKB-ARBA"/>
</dbReference>
<dbReference type="GO" id="GO:0004527">
    <property type="term" value="F:exonuclease activity"/>
    <property type="evidence" value="ECO:0007669"/>
    <property type="project" value="InterPro"/>
</dbReference>
<dbReference type="OrthoDB" id="6090844at2759"/>
<dbReference type="Pfam" id="PF09588">
    <property type="entry name" value="YqaJ"/>
    <property type="match status" value="1"/>
</dbReference>
<dbReference type="PANTHER" id="PTHR46609">
    <property type="entry name" value="EXONUCLEASE, PHAGE-TYPE/RECB, C-TERMINAL DOMAIN-CONTAINING PROTEIN"/>
    <property type="match status" value="1"/>
</dbReference>
<dbReference type="InterPro" id="IPR019080">
    <property type="entry name" value="YqaJ_viral_recombinase"/>
</dbReference>
<sequence length="502" mass="56707">MATAKQGLSDVGWTRNLKPIPNISMGEVQEIINKHSKVPSKHLDRGYRHFFGHHVHGIEVKVHPRGCFVRAKCCRSFDKKGAVWNVHISMLNSKEIESQSCACSAGKGSCAHVAALVNQVAHYKTLHKTTVPELVSKTSCPQSFHIPSKVDGIKPRPVNEVSFVKPNPKKSLHEQSESCICSTLYNPVNTPYPDNSFVDGIQTLLPLCDDTLQIFKILPQTSNPPPVKTTAYGRVYIGSTLAHQLPEPKADGSIFRIPEGPEFPKLPVHDRYVQPVYATVLTENESLFMDSMQVSESESVEIERETRSQSLNPLWNRLRQKWLTASIFKDVVSRQKDFESLVERLTSGRKIQTAAMKHGLEHECEAALEYSTHKQVNVRPCGFVINPAAPFIGASLDRIVYDPSESDPFGLLEIKCPLKESYKEAPCLKENSDGTFSLRESNSYYMQVMGQMAVTGLPWCDLCVWTENDMHIERIYFNDKLWSDMFSKLSIFYHQHLIKKFV</sequence>
<evidence type="ECO:0000256" key="1">
    <source>
        <dbReference type="PROSITE-ProRule" id="PRU00325"/>
    </source>
</evidence>